<proteinExistence type="inferred from homology"/>
<dbReference type="InterPro" id="IPR000626">
    <property type="entry name" value="Ubiquitin-like_dom"/>
</dbReference>
<evidence type="ECO:0000256" key="5">
    <source>
        <dbReference type="SAM" id="MobiDB-lite"/>
    </source>
</evidence>
<evidence type="ECO:0000256" key="1">
    <source>
        <dbReference type="ARBA" id="ARBA00009136"/>
    </source>
</evidence>
<keyword evidence="4" id="KW-0378">Hydrolase</keyword>
<comment type="caution">
    <text evidence="8">The sequence shown here is derived from an EMBL/GenBank/DDBJ whole genome shotgun (WGS) entry which is preliminary data.</text>
</comment>
<comment type="similarity">
    <text evidence="1">Belongs to the DDI1 family.</text>
</comment>
<feature type="domain" description="UBA" evidence="6">
    <location>
        <begin position="301"/>
        <end position="341"/>
    </location>
</feature>
<dbReference type="InterPro" id="IPR019103">
    <property type="entry name" value="Peptidase_aspartic_DDI1-type"/>
</dbReference>
<keyword evidence="2" id="KW-0645">Protease</keyword>
<dbReference type="Gene3D" id="2.40.70.10">
    <property type="entry name" value="Acid Proteases"/>
    <property type="match status" value="2"/>
</dbReference>
<dbReference type="SUPFAM" id="SSF54236">
    <property type="entry name" value="Ubiquitin-like"/>
    <property type="match status" value="1"/>
</dbReference>
<dbReference type="GO" id="GO:0004190">
    <property type="term" value="F:aspartic-type endopeptidase activity"/>
    <property type="evidence" value="ECO:0007669"/>
    <property type="project" value="UniProtKB-KW"/>
</dbReference>
<evidence type="ECO:0000313" key="9">
    <source>
        <dbReference type="Proteomes" id="UP001209570"/>
    </source>
</evidence>
<dbReference type="Pfam" id="PF11976">
    <property type="entry name" value="Rad60-SLD"/>
    <property type="match status" value="1"/>
</dbReference>
<name>A0AAD5LKX4_PYTIN</name>
<protein>
    <recommendedName>
        <fullName evidence="10">DNA damage-inducible protein 1</fullName>
    </recommendedName>
</protein>
<dbReference type="SMART" id="SM00213">
    <property type="entry name" value="UBQ"/>
    <property type="match status" value="1"/>
</dbReference>
<dbReference type="PANTHER" id="PTHR12917:SF1">
    <property type="entry name" value="AT13091P"/>
    <property type="match status" value="1"/>
</dbReference>
<sequence>MQLTITSADGDRVAQVDVDPQQRVADITLQLQQQFNIPAAEQLLLLNGNPVRLDTSFEAAGIRPDDLLVIMRNPQGVAAQAPPMHAPPPRAAFAPGSVQTGMRLNDIPSNATPELLLEIMEKNPHLLPELEATNPKLAQALRTRNVSLMALEQNPFDAAAQAKIEERIRLSNVQKNMEIAIEEMPEAFARVYMLYIPCEVNGVPVKAFVDSGAQSTIMSSAVGVGTAKIIGRVHMAPLKIGDRFYNCSFTILDQQNVDFLFGLDMLKRHQEIPASERSEPTPPAEVSAMPPPAPAASSSGETQEQKIQQLTALGFDAQRAAAALASTNGNVDLAAGLLFESM</sequence>
<dbReference type="PANTHER" id="PTHR12917">
    <property type="entry name" value="ASPARTYL PROTEASE DDI-RELATED"/>
    <property type="match status" value="1"/>
</dbReference>
<dbReference type="InterPro" id="IPR015940">
    <property type="entry name" value="UBA"/>
</dbReference>
<organism evidence="8 9">
    <name type="scientific">Pythium insidiosum</name>
    <name type="common">Pythiosis disease agent</name>
    <dbReference type="NCBI Taxonomy" id="114742"/>
    <lineage>
        <taxon>Eukaryota</taxon>
        <taxon>Sar</taxon>
        <taxon>Stramenopiles</taxon>
        <taxon>Oomycota</taxon>
        <taxon>Peronosporomycetes</taxon>
        <taxon>Pythiales</taxon>
        <taxon>Pythiaceae</taxon>
        <taxon>Pythium</taxon>
    </lineage>
</organism>
<accession>A0AAD5LKX4</accession>
<dbReference type="PROSITE" id="PS50053">
    <property type="entry name" value="UBIQUITIN_2"/>
    <property type="match status" value="1"/>
</dbReference>
<evidence type="ECO:0000313" key="8">
    <source>
        <dbReference type="EMBL" id="KAJ0404467.1"/>
    </source>
</evidence>
<keyword evidence="9" id="KW-1185">Reference proteome</keyword>
<dbReference type="CDD" id="cd05479">
    <property type="entry name" value="RP_DDI"/>
    <property type="match status" value="1"/>
</dbReference>
<dbReference type="SMART" id="SM00165">
    <property type="entry name" value="UBA"/>
    <property type="match status" value="1"/>
</dbReference>
<evidence type="ECO:0000256" key="4">
    <source>
        <dbReference type="ARBA" id="ARBA00022801"/>
    </source>
</evidence>
<dbReference type="InterPro" id="IPR021109">
    <property type="entry name" value="Peptidase_aspartic_dom_sf"/>
</dbReference>
<evidence type="ECO:0000256" key="2">
    <source>
        <dbReference type="ARBA" id="ARBA00022670"/>
    </source>
</evidence>
<feature type="domain" description="Ubiquitin-like" evidence="7">
    <location>
        <begin position="1"/>
        <end position="77"/>
    </location>
</feature>
<feature type="region of interest" description="Disordered" evidence="5">
    <location>
        <begin position="273"/>
        <end position="305"/>
    </location>
</feature>
<gene>
    <name evidence="8" type="ORF">P43SY_008787</name>
</gene>
<dbReference type="InterPro" id="IPR029071">
    <property type="entry name" value="Ubiquitin-like_domsf"/>
</dbReference>
<dbReference type="SUPFAM" id="SSF50630">
    <property type="entry name" value="Acid proteases"/>
    <property type="match status" value="1"/>
</dbReference>
<dbReference type="Proteomes" id="UP001209570">
    <property type="component" value="Unassembled WGS sequence"/>
</dbReference>
<dbReference type="Gene3D" id="3.10.20.90">
    <property type="entry name" value="Phosphatidylinositol 3-kinase Catalytic Subunit, Chain A, domain 1"/>
    <property type="match status" value="1"/>
</dbReference>
<reference evidence="8" key="1">
    <citation type="submission" date="2021-12" db="EMBL/GenBank/DDBJ databases">
        <title>Prjna785345.</title>
        <authorList>
            <person name="Rujirawat T."/>
            <person name="Krajaejun T."/>
        </authorList>
    </citation>
    <scope>NUCLEOTIDE SEQUENCE</scope>
    <source>
        <strain evidence="8">Pi057C3</strain>
    </source>
</reference>
<dbReference type="SUPFAM" id="SSF46934">
    <property type="entry name" value="UBA-like"/>
    <property type="match status" value="1"/>
</dbReference>
<dbReference type="InterPro" id="IPR009060">
    <property type="entry name" value="UBA-like_sf"/>
</dbReference>
<evidence type="ECO:0008006" key="10">
    <source>
        <dbReference type="Google" id="ProtNLM"/>
    </source>
</evidence>
<dbReference type="PROSITE" id="PS50030">
    <property type="entry name" value="UBA"/>
    <property type="match status" value="1"/>
</dbReference>
<evidence type="ECO:0000256" key="3">
    <source>
        <dbReference type="ARBA" id="ARBA00022750"/>
    </source>
</evidence>
<dbReference type="AlphaFoldDB" id="A0AAD5LKX4"/>
<dbReference type="Gene3D" id="1.10.8.10">
    <property type="entry name" value="DNA helicase RuvA subunit, C-terminal domain"/>
    <property type="match status" value="1"/>
</dbReference>
<dbReference type="Pfam" id="PF09668">
    <property type="entry name" value="Asp_protease"/>
    <property type="match status" value="2"/>
</dbReference>
<keyword evidence="3" id="KW-0064">Aspartyl protease</keyword>
<evidence type="ECO:0000259" key="7">
    <source>
        <dbReference type="PROSITE" id="PS50053"/>
    </source>
</evidence>
<dbReference type="EMBL" id="JAKCXM010000062">
    <property type="protein sequence ID" value="KAJ0404467.1"/>
    <property type="molecule type" value="Genomic_DNA"/>
</dbReference>
<dbReference type="GO" id="GO:0006508">
    <property type="term" value="P:proteolysis"/>
    <property type="evidence" value="ECO:0007669"/>
    <property type="project" value="UniProtKB-KW"/>
</dbReference>
<dbReference type="InterPro" id="IPR022617">
    <property type="entry name" value="Rad60/SUMO-like_dom"/>
</dbReference>
<evidence type="ECO:0000259" key="6">
    <source>
        <dbReference type="PROSITE" id="PS50030"/>
    </source>
</evidence>
<dbReference type="Pfam" id="PF00627">
    <property type="entry name" value="UBA"/>
    <property type="match status" value="1"/>
</dbReference>